<evidence type="ECO:0000256" key="1">
    <source>
        <dbReference type="SAM" id="MobiDB-lite"/>
    </source>
</evidence>
<dbReference type="EMBL" id="KV454476">
    <property type="protein sequence ID" value="ODV63107.1"/>
    <property type="molecule type" value="Genomic_DNA"/>
</dbReference>
<dbReference type="AlphaFoldDB" id="A0A1D2VNF8"/>
<name>A0A1D2VNF8_9ASCO</name>
<protein>
    <recommendedName>
        <fullName evidence="4">Cysteine-rich transmembrane CYSTM domain-containing protein</fullName>
    </recommendedName>
</protein>
<dbReference type="Proteomes" id="UP000095038">
    <property type="component" value="Unassembled WGS sequence"/>
</dbReference>
<evidence type="ECO:0008006" key="4">
    <source>
        <dbReference type="Google" id="ProtNLM"/>
    </source>
</evidence>
<dbReference type="InParanoid" id="A0A1D2VNF8"/>
<sequence>MVEKNPTEYEDKPPQYQPYQAPSGPPPSQSNDRGLFSSLQPPASEYQNQYQNQSYQQTYPNNYQQNYPPQGYPPQNQGGYYGPPPAGYYSQPQPIYIQQETRRPSNTDSFLAACLAVCCACCMLDFLF</sequence>
<evidence type="ECO:0000313" key="3">
    <source>
        <dbReference type="Proteomes" id="UP000095038"/>
    </source>
</evidence>
<dbReference type="RefSeq" id="XP_020049414.1">
    <property type="nucleotide sequence ID" value="XM_020192710.1"/>
</dbReference>
<feature type="compositionally biased region" description="Low complexity" evidence="1">
    <location>
        <begin position="46"/>
        <end position="78"/>
    </location>
</feature>
<accession>A0A1D2VNF8</accession>
<reference evidence="3" key="1">
    <citation type="submission" date="2016-05" db="EMBL/GenBank/DDBJ databases">
        <title>Comparative genomics of biotechnologically important yeasts.</title>
        <authorList>
            <consortium name="DOE Joint Genome Institute"/>
            <person name="Riley R."/>
            <person name="Haridas S."/>
            <person name="Wolfe K.H."/>
            <person name="Lopes M.R."/>
            <person name="Hittinger C.T."/>
            <person name="Goker M."/>
            <person name="Salamov A."/>
            <person name="Wisecaver J."/>
            <person name="Long T.M."/>
            <person name="Aerts A.L."/>
            <person name="Barry K."/>
            <person name="Choi C."/>
            <person name="Clum A."/>
            <person name="Coughlan A.Y."/>
            <person name="Deshpande S."/>
            <person name="Douglass A.P."/>
            <person name="Hanson S.J."/>
            <person name="Klenk H.-P."/>
            <person name="Labutti K."/>
            <person name="Lapidus A."/>
            <person name="Lindquist E."/>
            <person name="Lipzen A."/>
            <person name="Meier-Kolthoff J.P."/>
            <person name="Ohm R.A."/>
            <person name="Otillar R.P."/>
            <person name="Pangilinan J."/>
            <person name="Peng Y."/>
            <person name="Rokas A."/>
            <person name="Rosa C.A."/>
            <person name="Scheuner C."/>
            <person name="Sibirny A.A."/>
            <person name="Slot J.C."/>
            <person name="Stielow J.B."/>
            <person name="Sun H."/>
            <person name="Kurtzman C.P."/>
            <person name="Blackwell M."/>
            <person name="Grigoriev I.V."/>
            <person name="Jeffries T.W."/>
        </authorList>
    </citation>
    <scope>NUCLEOTIDE SEQUENCE [LARGE SCALE GENOMIC DNA]</scope>
    <source>
        <strain evidence="3">DSM 1968</strain>
    </source>
</reference>
<dbReference type="GeneID" id="30966346"/>
<feature type="compositionally biased region" description="Polar residues" evidence="1">
    <location>
        <begin position="29"/>
        <end position="41"/>
    </location>
</feature>
<feature type="region of interest" description="Disordered" evidence="1">
    <location>
        <begin position="1"/>
        <end position="102"/>
    </location>
</feature>
<feature type="compositionally biased region" description="Low complexity" evidence="1">
    <location>
        <begin position="87"/>
        <end position="99"/>
    </location>
</feature>
<keyword evidence="3" id="KW-1185">Reference proteome</keyword>
<organism evidence="2 3">
    <name type="scientific">Ascoidea rubescens DSM 1968</name>
    <dbReference type="NCBI Taxonomy" id="1344418"/>
    <lineage>
        <taxon>Eukaryota</taxon>
        <taxon>Fungi</taxon>
        <taxon>Dikarya</taxon>
        <taxon>Ascomycota</taxon>
        <taxon>Saccharomycotina</taxon>
        <taxon>Saccharomycetes</taxon>
        <taxon>Ascoideaceae</taxon>
        <taxon>Ascoidea</taxon>
    </lineage>
</organism>
<feature type="compositionally biased region" description="Basic and acidic residues" evidence="1">
    <location>
        <begin position="1"/>
        <end position="13"/>
    </location>
</feature>
<proteinExistence type="predicted"/>
<gene>
    <name evidence="2" type="ORF">ASCRUDRAFT_74498</name>
</gene>
<evidence type="ECO:0000313" key="2">
    <source>
        <dbReference type="EMBL" id="ODV63107.1"/>
    </source>
</evidence>
<dbReference type="GO" id="GO:0016020">
    <property type="term" value="C:membrane"/>
    <property type="evidence" value="ECO:0007669"/>
    <property type="project" value="UniProtKB-SubCell"/>
</dbReference>